<reference evidence="1" key="2">
    <citation type="submission" date="2023-05" db="EMBL/GenBank/DDBJ databases">
        <authorList>
            <consortium name="Lawrence Berkeley National Laboratory"/>
            <person name="Steindorff A."/>
            <person name="Hensen N."/>
            <person name="Bonometti L."/>
            <person name="Westerberg I."/>
            <person name="Brannstrom I.O."/>
            <person name="Guillou S."/>
            <person name="Cros-Aarteil S."/>
            <person name="Calhoun S."/>
            <person name="Haridas S."/>
            <person name="Kuo A."/>
            <person name="Mondo S."/>
            <person name="Pangilinan J."/>
            <person name="Riley R."/>
            <person name="Labutti K."/>
            <person name="Andreopoulos B."/>
            <person name="Lipzen A."/>
            <person name="Chen C."/>
            <person name="Yanf M."/>
            <person name="Daum C."/>
            <person name="Ng V."/>
            <person name="Clum A."/>
            <person name="Ohm R."/>
            <person name="Martin F."/>
            <person name="Silar P."/>
            <person name="Natvig D."/>
            <person name="Lalanne C."/>
            <person name="Gautier V."/>
            <person name="Ament-Velasquez S.L."/>
            <person name="Kruys A."/>
            <person name="Hutchinson M.I."/>
            <person name="Powell A.J."/>
            <person name="Barry K."/>
            <person name="Miller A.N."/>
            <person name="Grigoriev I.V."/>
            <person name="Debuchy R."/>
            <person name="Gladieux P."/>
            <person name="Thoren M.H."/>
            <person name="Johannesson H."/>
        </authorList>
    </citation>
    <scope>NUCLEOTIDE SEQUENCE</scope>
    <source>
        <strain evidence="1">CBS 532.94</strain>
    </source>
</reference>
<dbReference type="EMBL" id="MU860157">
    <property type="protein sequence ID" value="KAK4237068.1"/>
    <property type="molecule type" value="Genomic_DNA"/>
</dbReference>
<dbReference type="SUPFAM" id="SSF52047">
    <property type="entry name" value="RNI-like"/>
    <property type="match status" value="1"/>
</dbReference>
<dbReference type="Gene3D" id="3.80.10.10">
    <property type="entry name" value="Ribonuclease Inhibitor"/>
    <property type="match status" value="1"/>
</dbReference>
<protein>
    <submittedName>
        <fullName evidence="1">Uncharacterized protein</fullName>
    </submittedName>
</protein>
<dbReference type="AlphaFoldDB" id="A0AAN7C9W0"/>
<evidence type="ECO:0000313" key="1">
    <source>
        <dbReference type="EMBL" id="KAK4237068.1"/>
    </source>
</evidence>
<organism evidence="1 2">
    <name type="scientific">Achaetomium macrosporum</name>
    <dbReference type="NCBI Taxonomy" id="79813"/>
    <lineage>
        <taxon>Eukaryota</taxon>
        <taxon>Fungi</taxon>
        <taxon>Dikarya</taxon>
        <taxon>Ascomycota</taxon>
        <taxon>Pezizomycotina</taxon>
        <taxon>Sordariomycetes</taxon>
        <taxon>Sordariomycetidae</taxon>
        <taxon>Sordariales</taxon>
        <taxon>Chaetomiaceae</taxon>
        <taxon>Achaetomium</taxon>
    </lineage>
</organism>
<dbReference type="InterPro" id="IPR032675">
    <property type="entry name" value="LRR_dom_sf"/>
</dbReference>
<proteinExistence type="predicted"/>
<keyword evidence="2" id="KW-1185">Reference proteome</keyword>
<comment type="caution">
    <text evidence="1">The sequence shown here is derived from an EMBL/GenBank/DDBJ whole genome shotgun (WGS) entry which is preliminary data.</text>
</comment>
<sequence length="488" mass="53780">MERERLPSLKTLSSLPNELILHILRTFCLHCRDGSLDTPRTYSPATKHPRGEPCEYFLDVYALHSMSLVSRRFSALAQEILYHEFIPAYGEACFGLQSDPSECDLRLVHFLRIVALNPGLAALVKRVYVSTEFLDRIPEAEAEAEAVLKDVAQSRNIKLSEFVGSFRDQWDPESRDQYRPAGDEMLGMLLACLPRLKTLSLSGTPPRRGVPVSALRAAGVSALSIETLDINVFDHTLNQELDGVLELASSTIKNLCIDGCDVYRRSLLTGQGHFPNLRNLRIVNSRVIGSDLASFLSHCFRLQEFSYGCDLGCDDLLPSDAVKHLIRNKESLQTLHLDHDDQCSASNRGHLAKLLAGLNSFPVLRNLLLSSRLLYHSTGGSTEDDNVLTRLLPPSIVSLQVTVAKDRVVDVLPRLGGGLLRLAQAVSQGRFPNLKRVTLNGYALDIAFAGAGVVRLRIQGFDHSITVGLGGESLPGWFAGALDYPSEL</sequence>
<name>A0AAN7C9W0_9PEZI</name>
<reference evidence="1" key="1">
    <citation type="journal article" date="2023" name="Mol. Phylogenet. Evol.">
        <title>Genome-scale phylogeny and comparative genomics of the fungal order Sordariales.</title>
        <authorList>
            <person name="Hensen N."/>
            <person name="Bonometti L."/>
            <person name="Westerberg I."/>
            <person name="Brannstrom I.O."/>
            <person name="Guillou S."/>
            <person name="Cros-Aarteil S."/>
            <person name="Calhoun S."/>
            <person name="Haridas S."/>
            <person name="Kuo A."/>
            <person name="Mondo S."/>
            <person name="Pangilinan J."/>
            <person name="Riley R."/>
            <person name="LaButti K."/>
            <person name="Andreopoulos B."/>
            <person name="Lipzen A."/>
            <person name="Chen C."/>
            <person name="Yan M."/>
            <person name="Daum C."/>
            <person name="Ng V."/>
            <person name="Clum A."/>
            <person name="Steindorff A."/>
            <person name="Ohm R.A."/>
            <person name="Martin F."/>
            <person name="Silar P."/>
            <person name="Natvig D.O."/>
            <person name="Lalanne C."/>
            <person name="Gautier V."/>
            <person name="Ament-Velasquez S.L."/>
            <person name="Kruys A."/>
            <person name="Hutchinson M.I."/>
            <person name="Powell A.J."/>
            <person name="Barry K."/>
            <person name="Miller A.N."/>
            <person name="Grigoriev I.V."/>
            <person name="Debuchy R."/>
            <person name="Gladieux P."/>
            <person name="Hiltunen Thoren M."/>
            <person name="Johannesson H."/>
        </authorList>
    </citation>
    <scope>NUCLEOTIDE SEQUENCE</scope>
    <source>
        <strain evidence="1">CBS 532.94</strain>
    </source>
</reference>
<accession>A0AAN7C9W0</accession>
<dbReference type="Proteomes" id="UP001303760">
    <property type="component" value="Unassembled WGS sequence"/>
</dbReference>
<gene>
    <name evidence="1" type="ORF">C8A03DRAFT_34999</name>
</gene>
<evidence type="ECO:0000313" key="2">
    <source>
        <dbReference type="Proteomes" id="UP001303760"/>
    </source>
</evidence>